<evidence type="ECO:0000259" key="2">
    <source>
        <dbReference type="Pfam" id="PF12172"/>
    </source>
</evidence>
<dbReference type="Gene3D" id="6.10.30.10">
    <property type="match status" value="1"/>
</dbReference>
<dbReference type="SUPFAM" id="SSF50249">
    <property type="entry name" value="Nucleic acid-binding proteins"/>
    <property type="match status" value="1"/>
</dbReference>
<feature type="domain" description="ChsH2 C-terminal OB-fold" evidence="1">
    <location>
        <begin position="56"/>
        <end position="121"/>
    </location>
</feature>
<protein>
    <recommendedName>
        <fullName evidence="5">Zn-ribbon domain-containing OB-fold protein</fullName>
    </recommendedName>
</protein>
<dbReference type="AlphaFoldDB" id="A0A1X7HKX5"/>
<organism evidence="3 4">
    <name type="scientific">Azospirillum oryzae</name>
    <dbReference type="NCBI Taxonomy" id="286727"/>
    <lineage>
        <taxon>Bacteria</taxon>
        <taxon>Pseudomonadati</taxon>
        <taxon>Pseudomonadota</taxon>
        <taxon>Alphaproteobacteria</taxon>
        <taxon>Rhodospirillales</taxon>
        <taxon>Azospirillaceae</taxon>
        <taxon>Azospirillum</taxon>
    </lineage>
</organism>
<dbReference type="InterPro" id="IPR052513">
    <property type="entry name" value="Thioester_dehydratase-like"/>
</dbReference>
<feature type="domain" description="ChsH2 rubredoxin-like zinc ribbon" evidence="2">
    <location>
        <begin position="19"/>
        <end position="54"/>
    </location>
</feature>
<dbReference type="PANTHER" id="PTHR34075:SF5">
    <property type="entry name" value="BLR3430 PROTEIN"/>
    <property type="match status" value="1"/>
</dbReference>
<sequence length="138" mass="15025">MLDLLATSPNPTGASAPFWDACDRGELLFPKCGRCGHLFYYPRRHCPLCGDTALGWQRMSGRGTVFSHSHVHVAFQGGAWSGQLPYTVVLVDLAEGPRMLSRLIGDDASTVRGGDAVSVVFPRIGDRRYPFFQRAAAG</sequence>
<dbReference type="EMBL" id="FXAK01000009">
    <property type="protein sequence ID" value="SMF88563.1"/>
    <property type="molecule type" value="Genomic_DNA"/>
</dbReference>
<dbReference type="RefSeq" id="WP_085091288.1">
    <property type="nucleotide sequence ID" value="NZ_FXAK01000009.1"/>
</dbReference>
<dbReference type="Pfam" id="PF01796">
    <property type="entry name" value="OB_ChsH2_C"/>
    <property type="match status" value="1"/>
</dbReference>
<proteinExistence type="predicted"/>
<dbReference type="Proteomes" id="UP000192936">
    <property type="component" value="Unassembled WGS sequence"/>
</dbReference>
<evidence type="ECO:0000259" key="1">
    <source>
        <dbReference type="Pfam" id="PF01796"/>
    </source>
</evidence>
<evidence type="ECO:0000313" key="4">
    <source>
        <dbReference type="Proteomes" id="UP000192936"/>
    </source>
</evidence>
<dbReference type="STRING" id="286727.SAMN02982917_6443"/>
<evidence type="ECO:0008006" key="5">
    <source>
        <dbReference type="Google" id="ProtNLM"/>
    </source>
</evidence>
<dbReference type="InterPro" id="IPR002878">
    <property type="entry name" value="ChsH2_C"/>
</dbReference>
<name>A0A1X7HKX5_9PROT</name>
<dbReference type="OrthoDB" id="3182121at2"/>
<gene>
    <name evidence="3" type="ORF">SAMN02982917_6443</name>
</gene>
<evidence type="ECO:0000313" key="3">
    <source>
        <dbReference type="EMBL" id="SMF88563.1"/>
    </source>
</evidence>
<accession>A0A1X7HKX5</accession>
<dbReference type="InterPro" id="IPR012340">
    <property type="entry name" value="NA-bd_OB-fold"/>
</dbReference>
<dbReference type="InterPro" id="IPR022002">
    <property type="entry name" value="ChsH2_Znr"/>
</dbReference>
<dbReference type="PANTHER" id="PTHR34075">
    <property type="entry name" value="BLR3430 PROTEIN"/>
    <property type="match status" value="1"/>
</dbReference>
<dbReference type="Pfam" id="PF12172">
    <property type="entry name" value="zf-ChsH2"/>
    <property type="match status" value="1"/>
</dbReference>
<reference evidence="3 4" key="1">
    <citation type="submission" date="2017-04" db="EMBL/GenBank/DDBJ databases">
        <authorList>
            <person name="Afonso C.L."/>
            <person name="Miller P.J."/>
            <person name="Scott M.A."/>
            <person name="Spackman E."/>
            <person name="Goraichik I."/>
            <person name="Dimitrov K.M."/>
            <person name="Suarez D.L."/>
            <person name="Swayne D.E."/>
        </authorList>
    </citation>
    <scope>NUCLEOTIDE SEQUENCE [LARGE SCALE GENOMIC DNA]</scope>
    <source>
        <strain evidence="3 4">A2P</strain>
    </source>
</reference>